<gene>
    <name evidence="1" type="ORF">EVG15_03155</name>
</gene>
<evidence type="ECO:0000313" key="2">
    <source>
        <dbReference type="Proteomes" id="UP000319296"/>
    </source>
</evidence>
<reference evidence="1 2" key="1">
    <citation type="journal article" date="2019" name="ISME J.">
        <title>Insights into ecological role of a new deltaproteobacterial order Candidatus Acidulodesulfobacterales by metagenomics and metatranscriptomics.</title>
        <authorList>
            <person name="Tan S."/>
            <person name="Liu J."/>
            <person name="Fang Y."/>
            <person name="Hedlund B.P."/>
            <person name="Lian Z.H."/>
            <person name="Huang L.Y."/>
            <person name="Li J.T."/>
            <person name="Huang L.N."/>
            <person name="Li W.J."/>
            <person name="Jiang H.C."/>
            <person name="Dong H.L."/>
            <person name="Shu W.S."/>
        </authorList>
    </citation>
    <scope>NUCLEOTIDE SEQUENCE [LARGE SCALE GENOMIC DNA]</scope>
    <source>
        <strain evidence="1">AP1</strain>
    </source>
</reference>
<organism evidence="1 2">
    <name type="scientific">Candidatus Acididesulfobacter diazotrophicus</name>
    <dbReference type="NCBI Taxonomy" id="2597226"/>
    <lineage>
        <taxon>Bacteria</taxon>
        <taxon>Deltaproteobacteria</taxon>
        <taxon>Candidatus Acidulodesulfobacterales</taxon>
        <taxon>Candidatus Acididesulfobacter</taxon>
    </lineage>
</organism>
<name>A0A519BPC4_9DELT</name>
<protein>
    <recommendedName>
        <fullName evidence="3">DUF5666 domain-containing protein</fullName>
    </recommendedName>
</protein>
<dbReference type="AlphaFoldDB" id="A0A519BPC4"/>
<dbReference type="EMBL" id="SGBB01000003">
    <property type="protein sequence ID" value="RZD19117.1"/>
    <property type="molecule type" value="Genomic_DNA"/>
</dbReference>
<proteinExistence type="predicted"/>
<accession>A0A519BPC4</accession>
<evidence type="ECO:0008006" key="3">
    <source>
        <dbReference type="Google" id="ProtNLM"/>
    </source>
</evidence>
<dbReference type="Proteomes" id="UP000319296">
    <property type="component" value="Unassembled WGS sequence"/>
</dbReference>
<sequence>MFIKFNNLFNNFIIILFLLALSLSVSLSLSNIKKASANNNAPQLKPSHIPADTYFYAGTIVNINSSSIKLYHGATCIINSSTSCLTANNGIMTDNAANMTKTSCSTFNKGETVSITATKNAAGQLIAIKIKQVFY</sequence>
<evidence type="ECO:0000313" key="1">
    <source>
        <dbReference type="EMBL" id="RZD19117.1"/>
    </source>
</evidence>
<comment type="caution">
    <text evidence="1">The sequence shown here is derived from an EMBL/GenBank/DDBJ whole genome shotgun (WGS) entry which is preliminary data.</text>
</comment>